<dbReference type="EMBL" id="GBRH01213805">
    <property type="protein sequence ID" value="JAD84090.1"/>
    <property type="molecule type" value="Transcribed_RNA"/>
</dbReference>
<protein>
    <submittedName>
        <fullName evidence="1">Uncharacterized protein</fullName>
    </submittedName>
</protein>
<sequence>MPLGTKGTDPVAIMIFLAVISLSGKPTFPYRTFCFPTIVPTPVNISTPRAFIELVKLLRILEARLFA</sequence>
<reference evidence="1" key="2">
    <citation type="journal article" date="2015" name="Data Brief">
        <title>Shoot transcriptome of the giant reed, Arundo donax.</title>
        <authorList>
            <person name="Barrero R.A."/>
            <person name="Guerrero F.D."/>
            <person name="Moolhuijzen P."/>
            <person name="Goolsby J.A."/>
            <person name="Tidwell J."/>
            <person name="Bellgard S.E."/>
            <person name="Bellgard M.I."/>
        </authorList>
    </citation>
    <scope>NUCLEOTIDE SEQUENCE</scope>
    <source>
        <tissue evidence="1">Shoot tissue taken approximately 20 cm above the soil surface</tissue>
    </source>
</reference>
<dbReference type="AlphaFoldDB" id="A0A0A9DEP9"/>
<organism evidence="1">
    <name type="scientific">Arundo donax</name>
    <name type="common">Giant reed</name>
    <name type="synonym">Donax arundinaceus</name>
    <dbReference type="NCBI Taxonomy" id="35708"/>
    <lineage>
        <taxon>Eukaryota</taxon>
        <taxon>Viridiplantae</taxon>
        <taxon>Streptophyta</taxon>
        <taxon>Embryophyta</taxon>
        <taxon>Tracheophyta</taxon>
        <taxon>Spermatophyta</taxon>
        <taxon>Magnoliopsida</taxon>
        <taxon>Liliopsida</taxon>
        <taxon>Poales</taxon>
        <taxon>Poaceae</taxon>
        <taxon>PACMAD clade</taxon>
        <taxon>Arundinoideae</taxon>
        <taxon>Arundineae</taxon>
        <taxon>Arundo</taxon>
    </lineage>
</organism>
<reference evidence="1" key="1">
    <citation type="submission" date="2014-09" db="EMBL/GenBank/DDBJ databases">
        <authorList>
            <person name="Magalhaes I.L.F."/>
            <person name="Oliveira U."/>
            <person name="Santos F.R."/>
            <person name="Vidigal T.H.D.A."/>
            <person name="Brescovit A.D."/>
            <person name="Santos A.J."/>
        </authorList>
    </citation>
    <scope>NUCLEOTIDE SEQUENCE</scope>
    <source>
        <tissue evidence="1">Shoot tissue taken approximately 20 cm above the soil surface</tissue>
    </source>
</reference>
<evidence type="ECO:0000313" key="1">
    <source>
        <dbReference type="EMBL" id="JAD84090.1"/>
    </source>
</evidence>
<accession>A0A0A9DEP9</accession>
<proteinExistence type="predicted"/>
<name>A0A0A9DEP9_ARUDO</name>